<keyword evidence="2" id="KW-1185">Reference proteome</keyword>
<gene>
    <name evidence="1" type="ORF">CHS0354_008143</name>
</gene>
<evidence type="ECO:0000313" key="2">
    <source>
        <dbReference type="Proteomes" id="UP001195483"/>
    </source>
</evidence>
<protein>
    <submittedName>
        <fullName evidence="1">Uncharacterized protein</fullName>
    </submittedName>
</protein>
<evidence type="ECO:0000313" key="1">
    <source>
        <dbReference type="EMBL" id="KAK3592608.1"/>
    </source>
</evidence>
<dbReference type="AlphaFoldDB" id="A0AAE0SIY2"/>
<sequence length="139" mass="15925">MNQLYAARQNVPLENVFVTTQGNVFLYSIFVMELKIVHLVKTRSIAGPAPQQNLHVPTMSVSQYRKDVTDLHSVKIHPTNTDVFKWPQRCVFCVLLKRWIRIETSSSPLSFTMHWVVYVLSALVTRSASCVYLDITLVT</sequence>
<accession>A0AAE0SIY2</accession>
<name>A0AAE0SIY2_9BIVA</name>
<reference evidence="1" key="2">
    <citation type="journal article" date="2021" name="Genome Biol. Evol.">
        <title>Developing a high-quality reference genome for a parasitic bivalve with doubly uniparental inheritance (Bivalvia: Unionida).</title>
        <authorList>
            <person name="Smith C.H."/>
        </authorList>
    </citation>
    <scope>NUCLEOTIDE SEQUENCE</scope>
    <source>
        <strain evidence="1">CHS0354</strain>
        <tissue evidence="1">Mantle</tissue>
    </source>
</reference>
<reference evidence="1" key="1">
    <citation type="journal article" date="2021" name="Genome Biol. Evol.">
        <title>A High-Quality Reference Genome for a Parasitic Bivalve with Doubly Uniparental Inheritance (Bivalvia: Unionida).</title>
        <authorList>
            <person name="Smith C.H."/>
        </authorList>
    </citation>
    <scope>NUCLEOTIDE SEQUENCE</scope>
    <source>
        <strain evidence="1">CHS0354</strain>
    </source>
</reference>
<proteinExistence type="predicted"/>
<organism evidence="1 2">
    <name type="scientific">Potamilus streckersoni</name>
    <dbReference type="NCBI Taxonomy" id="2493646"/>
    <lineage>
        <taxon>Eukaryota</taxon>
        <taxon>Metazoa</taxon>
        <taxon>Spiralia</taxon>
        <taxon>Lophotrochozoa</taxon>
        <taxon>Mollusca</taxon>
        <taxon>Bivalvia</taxon>
        <taxon>Autobranchia</taxon>
        <taxon>Heteroconchia</taxon>
        <taxon>Palaeoheterodonta</taxon>
        <taxon>Unionida</taxon>
        <taxon>Unionoidea</taxon>
        <taxon>Unionidae</taxon>
        <taxon>Ambleminae</taxon>
        <taxon>Lampsilini</taxon>
        <taxon>Potamilus</taxon>
    </lineage>
</organism>
<comment type="caution">
    <text evidence="1">The sequence shown here is derived from an EMBL/GenBank/DDBJ whole genome shotgun (WGS) entry which is preliminary data.</text>
</comment>
<dbReference type="Proteomes" id="UP001195483">
    <property type="component" value="Unassembled WGS sequence"/>
</dbReference>
<dbReference type="EMBL" id="JAEAOA010000547">
    <property type="protein sequence ID" value="KAK3592608.1"/>
    <property type="molecule type" value="Genomic_DNA"/>
</dbReference>
<reference evidence="1" key="3">
    <citation type="submission" date="2023-05" db="EMBL/GenBank/DDBJ databases">
        <authorList>
            <person name="Smith C.H."/>
        </authorList>
    </citation>
    <scope>NUCLEOTIDE SEQUENCE</scope>
    <source>
        <strain evidence="1">CHS0354</strain>
        <tissue evidence="1">Mantle</tissue>
    </source>
</reference>